<evidence type="ECO:0000256" key="6">
    <source>
        <dbReference type="ARBA" id="ARBA00022917"/>
    </source>
</evidence>
<dbReference type="InterPro" id="IPR000352">
    <property type="entry name" value="Pep_chain_release_fac_I"/>
</dbReference>
<dbReference type="RefSeq" id="WP_187303149.1">
    <property type="nucleotide sequence ID" value="NZ_CBCTON010000031.1"/>
</dbReference>
<feature type="modified residue" description="N5-methylglutamine" evidence="8">
    <location>
        <position position="232"/>
    </location>
</feature>
<dbReference type="EMBL" id="JACRYT010000009">
    <property type="protein sequence ID" value="MBC6680046.1"/>
    <property type="molecule type" value="Genomic_DNA"/>
</dbReference>
<evidence type="ECO:0000256" key="2">
    <source>
        <dbReference type="ARBA" id="ARBA00004496"/>
    </source>
</evidence>
<proteinExistence type="inferred from homology"/>
<evidence type="ECO:0000256" key="1">
    <source>
        <dbReference type="ARBA" id="ARBA00002986"/>
    </source>
</evidence>
<feature type="domain" description="Prokaryotic-type class I peptide chain release factors" evidence="10">
    <location>
        <begin position="225"/>
        <end position="241"/>
    </location>
</feature>
<dbReference type="SUPFAM" id="SSF75620">
    <property type="entry name" value="Release factor"/>
    <property type="match status" value="1"/>
</dbReference>
<dbReference type="FunFam" id="3.30.160.20:FF:000004">
    <property type="entry name" value="Peptide chain release factor 1"/>
    <property type="match status" value="1"/>
</dbReference>
<dbReference type="Gene3D" id="3.30.70.1660">
    <property type="match status" value="1"/>
</dbReference>
<dbReference type="InterPro" id="IPR004373">
    <property type="entry name" value="RF-1"/>
</dbReference>
<dbReference type="Gene3D" id="6.10.140.1950">
    <property type="match status" value="1"/>
</dbReference>
<comment type="PTM">
    <text evidence="8">Methylated by PrmC. Methylation increases the termination efficiency of RF1.</text>
</comment>
<dbReference type="AlphaFoldDB" id="A0A923NLA3"/>
<keyword evidence="12" id="KW-1185">Reference proteome</keyword>
<dbReference type="NCBIfam" id="TIGR00019">
    <property type="entry name" value="prfA"/>
    <property type="match status" value="1"/>
</dbReference>
<evidence type="ECO:0000256" key="3">
    <source>
        <dbReference type="ARBA" id="ARBA00010835"/>
    </source>
</evidence>
<dbReference type="InterPro" id="IPR005139">
    <property type="entry name" value="PCRF"/>
</dbReference>
<comment type="caution">
    <text evidence="11">The sequence shown here is derived from an EMBL/GenBank/DDBJ whole genome shotgun (WGS) entry which is preliminary data.</text>
</comment>
<dbReference type="SMART" id="SM00937">
    <property type="entry name" value="PCRF"/>
    <property type="match status" value="1"/>
</dbReference>
<evidence type="ECO:0000256" key="7">
    <source>
        <dbReference type="ARBA" id="ARBA00050039"/>
    </source>
</evidence>
<keyword evidence="4 8" id="KW-0488">Methylation</keyword>
<evidence type="ECO:0000256" key="5">
    <source>
        <dbReference type="ARBA" id="ARBA00022490"/>
    </source>
</evidence>
<dbReference type="PANTHER" id="PTHR43804">
    <property type="entry name" value="LD18447P"/>
    <property type="match status" value="1"/>
</dbReference>
<keyword evidence="5 8" id="KW-0963">Cytoplasm</keyword>
<dbReference type="Pfam" id="PF03462">
    <property type="entry name" value="PCRF"/>
    <property type="match status" value="1"/>
</dbReference>
<keyword evidence="9" id="KW-0175">Coiled coil</keyword>
<protein>
    <recommendedName>
        <fullName evidence="7 8">Peptide chain release factor 1</fullName>
        <shortName evidence="8">RF-1</shortName>
    </recommendedName>
</protein>
<organism evidence="11 12">
    <name type="scientific">Zhenpiania hominis</name>
    <dbReference type="NCBI Taxonomy" id="2763644"/>
    <lineage>
        <taxon>Bacteria</taxon>
        <taxon>Bacillati</taxon>
        <taxon>Bacillota</taxon>
        <taxon>Clostridia</taxon>
        <taxon>Peptostreptococcales</taxon>
        <taxon>Anaerovoracaceae</taxon>
        <taxon>Zhenpiania</taxon>
    </lineage>
</organism>
<comment type="subcellular location">
    <subcellularLocation>
        <location evidence="2 8">Cytoplasm</location>
    </subcellularLocation>
</comment>
<dbReference type="InterPro" id="IPR045853">
    <property type="entry name" value="Pep_chain_release_fac_I_sf"/>
</dbReference>
<dbReference type="NCBIfam" id="NF001859">
    <property type="entry name" value="PRK00591.1"/>
    <property type="match status" value="1"/>
</dbReference>
<dbReference type="FunFam" id="3.30.70.1660:FF:000002">
    <property type="entry name" value="Peptide chain release factor 1"/>
    <property type="match status" value="1"/>
</dbReference>
<evidence type="ECO:0000313" key="12">
    <source>
        <dbReference type="Proteomes" id="UP000602647"/>
    </source>
</evidence>
<comment type="similarity">
    <text evidence="3 8">Belongs to the prokaryotic/mitochondrial release factor family.</text>
</comment>
<dbReference type="Pfam" id="PF00472">
    <property type="entry name" value="RF-1"/>
    <property type="match status" value="1"/>
</dbReference>
<evidence type="ECO:0000256" key="4">
    <source>
        <dbReference type="ARBA" id="ARBA00022481"/>
    </source>
</evidence>
<name>A0A923NLA3_9FIRM</name>
<feature type="coiled-coil region" evidence="9">
    <location>
        <begin position="51"/>
        <end position="93"/>
    </location>
</feature>
<comment type="function">
    <text evidence="1 8">Peptide chain release factor 1 directs the termination of translation in response to the peptide chain termination codons UAG and UAA.</text>
</comment>
<evidence type="ECO:0000259" key="10">
    <source>
        <dbReference type="PROSITE" id="PS00745"/>
    </source>
</evidence>
<gene>
    <name evidence="8 11" type="primary">prfA</name>
    <name evidence="11" type="ORF">H9L42_09400</name>
</gene>
<dbReference type="PANTHER" id="PTHR43804:SF7">
    <property type="entry name" value="LD18447P"/>
    <property type="match status" value="1"/>
</dbReference>
<dbReference type="GO" id="GO:0016149">
    <property type="term" value="F:translation release factor activity, codon specific"/>
    <property type="evidence" value="ECO:0007669"/>
    <property type="project" value="UniProtKB-UniRule"/>
</dbReference>
<evidence type="ECO:0000313" key="11">
    <source>
        <dbReference type="EMBL" id="MBC6680046.1"/>
    </source>
</evidence>
<dbReference type="FunFam" id="3.30.70.1660:FF:000004">
    <property type="entry name" value="Peptide chain release factor 1"/>
    <property type="match status" value="1"/>
</dbReference>
<dbReference type="Proteomes" id="UP000602647">
    <property type="component" value="Unassembled WGS sequence"/>
</dbReference>
<dbReference type="InterPro" id="IPR050057">
    <property type="entry name" value="Prokaryotic/Mito_RF"/>
</dbReference>
<sequence length="353" mass="40081">MFDKLDFILEKYEELSQKVSDPEIINNQPVWQKYVKEMSDMEPIVKKYKEYKKTKNDLNDAKEMLDSGDEELRELAKMEIGELEESIGTLEEELKVLLLPKDPNDEKNVILEVRAGTGGDEAALFAGDLLRMYTRYAERRGWKTELMEVNETGLGGIKEAVMLIKGKGAYSRLKYESGAHRVQRVPETESSGRVHTSAATVAVLPEVDDVEIDLNPNDVRVDVYRASGNGGQCVNTTDSAVRLTHEPTGLVVTCQDEKSQIKNKEKAFKVLRSRLYDLKMQEQEDEISAQRKSQVGTGDRSERIRTYNFPQGRVSEHRTGVTLYKLDYILDGDLDEIIDGLITSDQAEKMKNF</sequence>
<dbReference type="GO" id="GO:0005829">
    <property type="term" value="C:cytosol"/>
    <property type="evidence" value="ECO:0007669"/>
    <property type="project" value="UniProtKB-ARBA"/>
</dbReference>
<dbReference type="Gene3D" id="3.30.160.20">
    <property type="match status" value="1"/>
</dbReference>
<evidence type="ECO:0000256" key="9">
    <source>
        <dbReference type="SAM" id="Coils"/>
    </source>
</evidence>
<evidence type="ECO:0000256" key="8">
    <source>
        <dbReference type="HAMAP-Rule" id="MF_00093"/>
    </source>
</evidence>
<reference evidence="11" key="1">
    <citation type="submission" date="2020-08" db="EMBL/GenBank/DDBJ databases">
        <title>Genome public.</title>
        <authorList>
            <person name="Liu C."/>
            <person name="Sun Q."/>
        </authorList>
    </citation>
    <scope>NUCLEOTIDE SEQUENCE</scope>
    <source>
        <strain evidence="11">BX12</strain>
    </source>
</reference>
<dbReference type="PROSITE" id="PS00745">
    <property type="entry name" value="RF_PROK_I"/>
    <property type="match status" value="1"/>
</dbReference>
<keyword evidence="6 8" id="KW-0648">Protein biosynthesis</keyword>
<accession>A0A923NLA3</accession>
<dbReference type="HAMAP" id="MF_00093">
    <property type="entry name" value="Rel_fac_1"/>
    <property type="match status" value="1"/>
</dbReference>